<proteinExistence type="predicted"/>
<dbReference type="Proteomes" id="UP001152876">
    <property type="component" value="Unassembled WGS sequence"/>
</dbReference>
<keyword evidence="2" id="KW-0449">Lipoprotein</keyword>
<comment type="caution">
    <text evidence="2">The sequence shown here is derived from an EMBL/GenBank/DDBJ whole genome shotgun (WGS) entry which is preliminary data.</text>
</comment>
<evidence type="ECO:0000313" key="2">
    <source>
        <dbReference type="EMBL" id="MDG5974629.1"/>
    </source>
</evidence>
<evidence type="ECO:0000313" key="3">
    <source>
        <dbReference type="Proteomes" id="UP001152876"/>
    </source>
</evidence>
<organism evidence="2 3">
    <name type="scientific">Hydrogenophaga taeniospiralis CCUG 15921</name>
    <dbReference type="NCBI Taxonomy" id="1281780"/>
    <lineage>
        <taxon>Bacteria</taxon>
        <taxon>Pseudomonadati</taxon>
        <taxon>Pseudomonadota</taxon>
        <taxon>Betaproteobacteria</taxon>
        <taxon>Burkholderiales</taxon>
        <taxon>Comamonadaceae</taxon>
        <taxon>Hydrogenophaga</taxon>
    </lineage>
</organism>
<dbReference type="AlphaFoldDB" id="A0A9X4S931"/>
<dbReference type="EMBL" id="AOGK01000003">
    <property type="protein sequence ID" value="MDG5974629.1"/>
    <property type="molecule type" value="Genomic_DNA"/>
</dbReference>
<protein>
    <submittedName>
        <fullName evidence="2">Lipoprotein</fullName>
    </submittedName>
</protein>
<accession>A0A9X4S931</accession>
<sequence>MSPTTTSFLRLASLLGAPCLLVACASTTPQLDAAFGNAVREARMAQTLNPKASENTDPVLGIDGKAGASAQQRYQESFQAPPKTFEIINIGGAITGQ</sequence>
<keyword evidence="3" id="KW-1185">Reference proteome</keyword>
<reference evidence="2" key="1">
    <citation type="submission" date="2013-01" db="EMBL/GenBank/DDBJ databases">
        <title>Genome draft of Hydrogenophaga taeniospiralis 2K1.</title>
        <authorList>
            <person name="Gomila M."/>
            <person name="Lalucat J."/>
        </authorList>
    </citation>
    <scope>NUCLEOTIDE SEQUENCE</scope>
    <source>
        <strain evidence="2">CCUG 15921</strain>
    </source>
</reference>
<keyword evidence="1" id="KW-0732">Signal</keyword>
<dbReference type="OrthoDB" id="8537668at2"/>
<feature type="chain" id="PRO_5040986921" evidence="1">
    <location>
        <begin position="26"/>
        <end position="97"/>
    </location>
</feature>
<gene>
    <name evidence="2" type="ORF">H010_05152</name>
</gene>
<name>A0A9X4S931_9BURK</name>
<dbReference type="RefSeq" id="WP_084236110.1">
    <property type="nucleotide sequence ID" value="NZ_AOGK01000003.1"/>
</dbReference>
<feature type="signal peptide" evidence="1">
    <location>
        <begin position="1"/>
        <end position="25"/>
    </location>
</feature>
<evidence type="ECO:0000256" key="1">
    <source>
        <dbReference type="SAM" id="SignalP"/>
    </source>
</evidence>